<dbReference type="InterPro" id="IPR001375">
    <property type="entry name" value="Peptidase_S9_cat"/>
</dbReference>
<evidence type="ECO:0000256" key="1">
    <source>
        <dbReference type="SAM" id="SignalP"/>
    </source>
</evidence>
<dbReference type="SUPFAM" id="SSF82171">
    <property type="entry name" value="DPP6 N-terminal domain-like"/>
    <property type="match status" value="1"/>
</dbReference>
<dbReference type="GO" id="GO:0006508">
    <property type="term" value="P:proteolysis"/>
    <property type="evidence" value="ECO:0007669"/>
    <property type="project" value="InterPro"/>
</dbReference>
<dbReference type="PANTHER" id="PTHR11731">
    <property type="entry name" value="PROTEASE FAMILY S9B,C DIPEPTIDYL-PEPTIDASE IV-RELATED"/>
    <property type="match status" value="1"/>
</dbReference>
<evidence type="ECO:0000313" key="5">
    <source>
        <dbReference type="Proteomes" id="UP000275910"/>
    </source>
</evidence>
<dbReference type="GO" id="GO:0008236">
    <property type="term" value="F:serine-type peptidase activity"/>
    <property type="evidence" value="ECO:0007669"/>
    <property type="project" value="InterPro"/>
</dbReference>
<comment type="caution">
    <text evidence="4">The sequence shown here is derived from an EMBL/GenBank/DDBJ whole genome shotgun (WGS) entry which is preliminary data.</text>
</comment>
<dbReference type="SUPFAM" id="SSF53474">
    <property type="entry name" value="alpha/beta-Hydrolases"/>
    <property type="match status" value="1"/>
</dbReference>
<feature type="signal peptide" evidence="1">
    <location>
        <begin position="1"/>
        <end position="34"/>
    </location>
</feature>
<keyword evidence="1" id="KW-0732">Signal</keyword>
<dbReference type="EMBL" id="RCTY01000048">
    <property type="protein sequence ID" value="ROU05208.1"/>
    <property type="molecule type" value="Genomic_DNA"/>
</dbReference>
<evidence type="ECO:0000313" key="4">
    <source>
        <dbReference type="EMBL" id="ROU05208.1"/>
    </source>
</evidence>
<dbReference type="InterPro" id="IPR029058">
    <property type="entry name" value="AB_hydrolase_fold"/>
</dbReference>
<evidence type="ECO:0000259" key="3">
    <source>
        <dbReference type="Pfam" id="PF00930"/>
    </source>
</evidence>
<evidence type="ECO:0000259" key="2">
    <source>
        <dbReference type="Pfam" id="PF00326"/>
    </source>
</evidence>
<dbReference type="InterPro" id="IPR050278">
    <property type="entry name" value="Serine_Prot_S9B/DPPIV"/>
</dbReference>
<dbReference type="PANTHER" id="PTHR11731:SF193">
    <property type="entry name" value="DIPEPTIDYL PEPTIDASE 9"/>
    <property type="match status" value="1"/>
</dbReference>
<feature type="chain" id="PRO_5018219170" evidence="1">
    <location>
        <begin position="35"/>
        <end position="824"/>
    </location>
</feature>
<dbReference type="Gene3D" id="3.40.50.1820">
    <property type="entry name" value="alpha/beta hydrolase"/>
    <property type="match status" value="1"/>
</dbReference>
<sequence>MVAVPQTGKGETVRTTIPLFAVSLLACAPLHAHAAGPGADDYARAEKVLDYNLKGKVRNAKVDPNWLADGRFWYRRDGAAGAEYVLVDPARRSRAPLFDPARLRQALAAVAADADPAPRSVHIEDGALRGRFAAGAVALSCDLSAYRCEKSALAAADPLWLASPDGSRALLVREHNLWLRDLRSGAERQLTRDGEEHYGYGVLPDFALHAVPRQQGKWKTPPMTVNWSPDGKRVFGTRYDERKVQPYPMVAMAPEDGWKPKVYDIRLGLLGEAETARDEWYSIDVDAGKVRRIAIPEGWNHAIESDLLGWSADGRRAYAPIARYDRPARMQLTEIDLDSGKTRAVLEERSDTRIQLNDFLYSRPAVAVLGARNQIVWFSERDGWGHLYLYDLRDGRLIRQITSGPWLVRDVIGVDEARGELFFTAGGREAGDPYQRRLYRVSLDGGEPTLLTPEAADHAIEAGASAILGGPPNDQLSPDRAYVVDSYSTLDAAPRTVLRSTRDGAVALELERADDSAVRAAGWVPPQRLKFTAADGRSEIWATAYFPPDYSKQTARAKQYPVIDAYYGGPQINNAPVGFVDATATTNPISRSALARLGFVTITIDARGTPGRSQAFHDVSFGDFADPQIDDHVAAIKQLAERFPGIDTGRVGVYGHSFGGYTSTRAMLYRPDFYKVAVSSAGPHNYQGMYGGGVNGLERLLGGPPDYGDGRHVQPAPGAIPENYRKLDNAALADRLQGKLMLVLGDLDENALPAVTLQFSSALIRANKDFDLLYLPNQNHELFRNDAYYTRRMWDYFVEHLGGTKPPVGYKLAPPPGKPSGQVF</sequence>
<accession>A0A3N2RCR1</accession>
<feature type="domain" description="Dipeptidylpeptidase IV N-terminal" evidence="3">
    <location>
        <begin position="161"/>
        <end position="491"/>
    </location>
</feature>
<dbReference type="Pfam" id="PF00930">
    <property type="entry name" value="DPPIV_N"/>
    <property type="match status" value="1"/>
</dbReference>
<organism evidence="4 5">
    <name type="scientific">Lysobacter enzymogenes</name>
    <dbReference type="NCBI Taxonomy" id="69"/>
    <lineage>
        <taxon>Bacteria</taxon>
        <taxon>Pseudomonadati</taxon>
        <taxon>Pseudomonadota</taxon>
        <taxon>Gammaproteobacteria</taxon>
        <taxon>Lysobacterales</taxon>
        <taxon>Lysobacteraceae</taxon>
        <taxon>Lysobacter</taxon>
    </lineage>
</organism>
<protein>
    <submittedName>
        <fullName evidence="4">S9 family peptidase</fullName>
    </submittedName>
</protein>
<dbReference type="AlphaFoldDB" id="A0A3N2RCR1"/>
<dbReference type="Pfam" id="PF00326">
    <property type="entry name" value="Peptidase_S9"/>
    <property type="match status" value="1"/>
</dbReference>
<feature type="domain" description="Peptidase S9 prolyl oligopeptidase catalytic" evidence="2">
    <location>
        <begin position="593"/>
        <end position="803"/>
    </location>
</feature>
<dbReference type="InterPro" id="IPR002469">
    <property type="entry name" value="Peptidase_S9B_N"/>
</dbReference>
<dbReference type="Gene3D" id="2.140.10.30">
    <property type="entry name" value="Dipeptidylpeptidase IV, N-terminal domain"/>
    <property type="match status" value="1"/>
</dbReference>
<name>A0A3N2RCR1_LYSEN</name>
<gene>
    <name evidence="4" type="ORF">D9T17_20535</name>
</gene>
<proteinExistence type="predicted"/>
<reference evidence="4 5" key="1">
    <citation type="submission" date="2018-10" db="EMBL/GenBank/DDBJ databases">
        <title>The genome of Lysobacter enzymogenes OH11.</title>
        <authorList>
            <person name="Liu F."/>
            <person name="Zhao Y."/>
            <person name="Qian G."/>
            <person name="Chen Y."/>
            <person name="Xu H."/>
        </authorList>
    </citation>
    <scope>NUCLEOTIDE SEQUENCE [LARGE SCALE GENOMIC DNA]</scope>
    <source>
        <strain evidence="4 5">OH11</strain>
    </source>
</reference>
<dbReference type="Proteomes" id="UP000275910">
    <property type="component" value="Unassembled WGS sequence"/>
</dbReference>
<dbReference type="GO" id="GO:0008239">
    <property type="term" value="F:dipeptidyl-peptidase activity"/>
    <property type="evidence" value="ECO:0007669"/>
    <property type="project" value="TreeGrafter"/>
</dbReference>